<protein>
    <recommendedName>
        <fullName evidence="3">Transglycosylase SLT domain-containing protein</fullName>
    </recommendedName>
</protein>
<organism evidence="1 2">
    <name type="scientific">Neokomagataea tanensis NBRC 106556</name>
    <dbReference type="NCBI Taxonomy" id="1223519"/>
    <lineage>
        <taxon>Bacteria</taxon>
        <taxon>Pseudomonadati</taxon>
        <taxon>Pseudomonadota</taxon>
        <taxon>Alphaproteobacteria</taxon>
        <taxon>Acetobacterales</taxon>
        <taxon>Acetobacteraceae</taxon>
        <taxon>Neokomagataea</taxon>
    </lineage>
</organism>
<evidence type="ECO:0008006" key="3">
    <source>
        <dbReference type="Google" id="ProtNLM"/>
    </source>
</evidence>
<evidence type="ECO:0000313" key="2">
    <source>
        <dbReference type="Proteomes" id="UP001062443"/>
    </source>
</evidence>
<evidence type="ECO:0000313" key="1">
    <source>
        <dbReference type="EMBL" id="GBR44709.1"/>
    </source>
</evidence>
<gene>
    <name evidence="1" type="ORF">AA106556_0514</name>
</gene>
<proteinExistence type="predicted"/>
<reference evidence="1" key="1">
    <citation type="submission" date="2013-04" db="EMBL/GenBank/DDBJ databases">
        <title>The genome sequencing project of 58 acetic acid bacteria.</title>
        <authorList>
            <person name="Okamoto-Kainuma A."/>
            <person name="Ishikawa M."/>
            <person name="Umino S."/>
            <person name="Koizumi Y."/>
            <person name="Shiwa Y."/>
            <person name="Yoshikawa H."/>
            <person name="Matsutani M."/>
            <person name="Matsushita K."/>
        </authorList>
    </citation>
    <scope>NUCLEOTIDE SEQUENCE</scope>
    <source>
        <strain evidence="1">NBRC 106556</strain>
    </source>
</reference>
<name>A0ABQ0QH94_9PROT</name>
<accession>A0ABQ0QH94</accession>
<sequence length="162" mass="17619">MSMLSGVNLTQLKQCIIEPSLADLGLGGDVAVNLLAGTALVESRGAYLKQVGGGPALGLWQMEPATHDDCWNNYLRYSGARHYAVILEGMLAQDQPRCQQLVSNLRYACAMARTRYFRARDALPSVSDPQALSRYHKVWYNTCLGAADAQANVALFQAAIKA</sequence>
<keyword evidence="2" id="KW-1185">Reference proteome</keyword>
<dbReference type="EMBL" id="BAQB01000005">
    <property type="protein sequence ID" value="GBR44709.1"/>
    <property type="molecule type" value="Genomic_DNA"/>
</dbReference>
<dbReference type="Proteomes" id="UP001062443">
    <property type="component" value="Unassembled WGS sequence"/>
</dbReference>
<comment type="caution">
    <text evidence="1">The sequence shown here is derived from an EMBL/GenBank/DDBJ whole genome shotgun (WGS) entry which is preliminary data.</text>
</comment>